<dbReference type="PROSITE" id="PS51318">
    <property type="entry name" value="TAT"/>
    <property type="match status" value="1"/>
</dbReference>
<evidence type="ECO:0000256" key="2">
    <source>
        <dbReference type="ARBA" id="ARBA00022630"/>
    </source>
</evidence>
<dbReference type="InterPro" id="IPR027477">
    <property type="entry name" value="Succ_DH/fumarate_Rdtase_cat_sf"/>
</dbReference>
<dbReference type="Gene3D" id="3.50.50.60">
    <property type="entry name" value="FAD/NAD(P)-binding domain"/>
    <property type="match status" value="1"/>
</dbReference>
<dbReference type="InterPro" id="IPR010960">
    <property type="entry name" value="Flavocytochrome_c"/>
</dbReference>
<proteinExistence type="inferred from homology"/>
<dbReference type="PANTHER" id="PTHR43400:SF7">
    <property type="entry name" value="FAD-DEPENDENT OXIDOREDUCTASE 2 FAD BINDING DOMAIN-CONTAINING PROTEIN"/>
    <property type="match status" value="1"/>
</dbReference>
<dbReference type="InterPro" id="IPR003953">
    <property type="entry name" value="FAD-dep_OxRdtase_2_FAD-bd"/>
</dbReference>
<dbReference type="SUPFAM" id="SSF51905">
    <property type="entry name" value="FAD/NAD(P)-binding domain"/>
    <property type="match status" value="1"/>
</dbReference>
<keyword evidence="3 5" id="KW-0274">FAD</keyword>
<dbReference type="EMBL" id="LGFO01000174">
    <property type="protein sequence ID" value="KUK36061.1"/>
    <property type="molecule type" value="Genomic_DNA"/>
</dbReference>
<comment type="caution">
    <text evidence="7">The sequence shown here is derived from an EMBL/GenBank/DDBJ whole genome shotgun (WGS) entry which is preliminary data.</text>
</comment>
<evidence type="ECO:0000256" key="3">
    <source>
        <dbReference type="ARBA" id="ARBA00022827"/>
    </source>
</evidence>
<dbReference type="AlphaFoldDB" id="A0A101FFH8"/>
<evidence type="ECO:0000259" key="6">
    <source>
        <dbReference type="Pfam" id="PF00890"/>
    </source>
</evidence>
<keyword evidence="2 5" id="KW-0285">Flavoprotein</keyword>
<name>A0A101FFH8_9THEO</name>
<dbReference type="InterPro" id="IPR006311">
    <property type="entry name" value="TAT_signal"/>
</dbReference>
<evidence type="ECO:0000256" key="1">
    <source>
        <dbReference type="ARBA" id="ARBA00001974"/>
    </source>
</evidence>
<dbReference type="InterPro" id="IPR036188">
    <property type="entry name" value="FAD/NAD-bd_sf"/>
</dbReference>
<dbReference type="GO" id="GO:0033765">
    <property type="term" value="F:steroid dehydrogenase activity, acting on the CH-CH group of donors"/>
    <property type="evidence" value="ECO:0007669"/>
    <property type="project" value="UniProtKB-ARBA"/>
</dbReference>
<comment type="cofactor">
    <cofactor evidence="1">
        <name>FAD</name>
        <dbReference type="ChEBI" id="CHEBI:57692"/>
    </cofactor>
</comment>
<accession>A0A101FFH8</accession>
<feature type="non-terminal residue" evidence="7">
    <location>
        <position position="418"/>
    </location>
</feature>
<dbReference type="GO" id="GO:0010181">
    <property type="term" value="F:FMN binding"/>
    <property type="evidence" value="ECO:0007669"/>
    <property type="project" value="InterPro"/>
</dbReference>
<protein>
    <submittedName>
        <fullName evidence="7">Putative fumarate reductase flavoprotein subunit</fullName>
    </submittedName>
</protein>
<sequence length="418" mass="45367">MAKRAIGRRDFIRGIAATGLAVAGASVLSGCAQSGEESIKWDETADVVVIGSGFAGLAAALEALEAGATVKVIEKMPNPGGNSIINGGDFAAAGTKLQAEEGVKDSPELMLQDMLKAGLYLNHVEKARIVAEKSREALEWSMDYLGAEFPRLTYHGGHSVPRTHQTASASGSELINKMIAKLKEKNVKVELNRKVVRLISNSEGRVIGVEVRDGYRFGDEESGTPLFIKASKAVVLAAGGFARDIQMRTIHDPRLTDEFESTNQPGATGEVLREALKLGAMDVHMDWIQLGPWASPDEKGFGYVPLFCERLVGYSPIINPKTGKRFVNETGNRKERADAIILIGEPVVHVADSYAVNRQVVPETLEAGLKNGAIRKFSSLEEVADYYKIPLQPFLAEIKRWNSMVAKGKDDDFNCKIL</sequence>
<dbReference type="SUPFAM" id="SSF56425">
    <property type="entry name" value="Succinate dehydrogenase/fumarate reductase flavoprotein, catalytic domain"/>
    <property type="match status" value="1"/>
</dbReference>
<gene>
    <name evidence="7" type="ORF">XD66_1233</name>
</gene>
<comment type="similarity">
    <text evidence="5">Belongs to the FAD-dependent oxidoreductase 2 family. FRD/SDH subfamily.</text>
</comment>
<dbReference type="NCBIfam" id="TIGR01813">
    <property type="entry name" value="flavo_cyto_c"/>
    <property type="match status" value="1"/>
</dbReference>
<dbReference type="Gene3D" id="3.90.700.10">
    <property type="entry name" value="Succinate dehydrogenase/fumarate reductase flavoprotein, catalytic domain"/>
    <property type="match status" value="1"/>
</dbReference>
<dbReference type="PANTHER" id="PTHR43400">
    <property type="entry name" value="FUMARATE REDUCTASE"/>
    <property type="match status" value="1"/>
</dbReference>
<dbReference type="Pfam" id="PF00890">
    <property type="entry name" value="FAD_binding_2"/>
    <property type="match status" value="1"/>
</dbReference>
<organism evidence="7 8">
    <name type="scientific">Thermacetogenium phaeum</name>
    <dbReference type="NCBI Taxonomy" id="85874"/>
    <lineage>
        <taxon>Bacteria</taxon>
        <taxon>Bacillati</taxon>
        <taxon>Bacillota</taxon>
        <taxon>Clostridia</taxon>
        <taxon>Thermoanaerobacterales</taxon>
        <taxon>Thermoanaerobacteraceae</taxon>
        <taxon>Thermacetogenium</taxon>
    </lineage>
</organism>
<feature type="domain" description="FAD-dependent oxidoreductase 2 FAD-binding" evidence="6">
    <location>
        <begin position="46"/>
        <end position="371"/>
    </location>
</feature>
<dbReference type="InterPro" id="IPR050315">
    <property type="entry name" value="FAD-oxidoreductase_2"/>
</dbReference>
<evidence type="ECO:0000256" key="5">
    <source>
        <dbReference type="RuleBase" id="RU366062"/>
    </source>
</evidence>
<evidence type="ECO:0000256" key="4">
    <source>
        <dbReference type="ARBA" id="ARBA00023002"/>
    </source>
</evidence>
<keyword evidence="4 5" id="KW-0560">Oxidoreductase</keyword>
<dbReference type="Proteomes" id="UP000053326">
    <property type="component" value="Unassembled WGS sequence"/>
</dbReference>
<evidence type="ECO:0000313" key="8">
    <source>
        <dbReference type="Proteomes" id="UP000053326"/>
    </source>
</evidence>
<reference evidence="8" key="1">
    <citation type="journal article" date="2015" name="MBio">
        <title>Genome-Resolved Metagenomic Analysis Reveals Roles for Candidate Phyla and Other Microbial Community Members in Biogeochemical Transformations in Oil Reservoirs.</title>
        <authorList>
            <person name="Hu P."/>
            <person name="Tom L."/>
            <person name="Singh A."/>
            <person name="Thomas B.C."/>
            <person name="Baker B.J."/>
            <person name="Piceno Y.M."/>
            <person name="Andersen G.L."/>
            <person name="Banfield J.F."/>
        </authorList>
    </citation>
    <scope>NUCLEOTIDE SEQUENCE [LARGE SCALE GENOMIC DNA]</scope>
</reference>
<evidence type="ECO:0000313" key="7">
    <source>
        <dbReference type="EMBL" id="KUK36061.1"/>
    </source>
</evidence>
<dbReference type="PROSITE" id="PS51257">
    <property type="entry name" value="PROKAR_LIPOPROTEIN"/>
    <property type="match status" value="1"/>
</dbReference>